<dbReference type="Pfam" id="PF02627">
    <property type="entry name" value="CMD"/>
    <property type="match status" value="1"/>
</dbReference>
<reference evidence="3" key="1">
    <citation type="journal article" date="2019" name="Int. J. Syst. Evol. Microbiol.">
        <title>The Global Catalogue of Microorganisms (GCM) 10K type strain sequencing project: providing services to taxonomists for standard genome sequencing and annotation.</title>
        <authorList>
            <consortium name="The Broad Institute Genomics Platform"/>
            <consortium name="The Broad Institute Genome Sequencing Center for Infectious Disease"/>
            <person name="Wu L."/>
            <person name="Ma J."/>
        </authorList>
    </citation>
    <scope>NUCLEOTIDE SEQUENCE [LARGE SCALE GENOMIC DNA]</scope>
    <source>
        <strain evidence="3">KCTC 52231</strain>
    </source>
</reference>
<comment type="caution">
    <text evidence="2">The sequence shown here is derived from an EMBL/GenBank/DDBJ whole genome shotgun (WGS) entry which is preliminary data.</text>
</comment>
<name>A0ABV7I602_9HYPH</name>
<keyword evidence="3" id="KW-1185">Reference proteome</keyword>
<dbReference type="SUPFAM" id="SSF69118">
    <property type="entry name" value="AhpD-like"/>
    <property type="match status" value="1"/>
</dbReference>
<protein>
    <submittedName>
        <fullName evidence="2">Carboxymuconolactone decarboxylase family protein</fullName>
    </submittedName>
</protein>
<dbReference type="PANTHER" id="PTHR35446:SF2">
    <property type="entry name" value="CARBOXYMUCONOLACTONE DECARBOXYLASE-LIKE DOMAIN-CONTAINING PROTEIN"/>
    <property type="match status" value="1"/>
</dbReference>
<dbReference type="EMBL" id="JBHRTG010000019">
    <property type="protein sequence ID" value="MFC3164689.1"/>
    <property type="molecule type" value="Genomic_DNA"/>
</dbReference>
<gene>
    <name evidence="2" type="ORF">ACFOHV_15525</name>
</gene>
<evidence type="ECO:0000313" key="3">
    <source>
        <dbReference type="Proteomes" id="UP001595647"/>
    </source>
</evidence>
<sequence>MAVFPLLTDEEASAEALAVFNEIRERRGTDYVNNFWRALAHDPAELRAVWEKAQTVMAPGALDPMVKELIYIAVSVVNGCSYCIHSHSAAAKTKGLTPQMHAELLQVIALASQTNALAVALGVPVDARFDAARPDAER</sequence>
<evidence type="ECO:0000313" key="2">
    <source>
        <dbReference type="EMBL" id="MFC3164689.1"/>
    </source>
</evidence>
<dbReference type="InterPro" id="IPR003779">
    <property type="entry name" value="CMD-like"/>
</dbReference>
<accession>A0ABV7I602</accession>
<dbReference type="Gene3D" id="1.20.1290.10">
    <property type="entry name" value="AhpD-like"/>
    <property type="match status" value="1"/>
</dbReference>
<dbReference type="Proteomes" id="UP001595647">
    <property type="component" value="Unassembled WGS sequence"/>
</dbReference>
<organism evidence="2 3">
    <name type="scientific">Ciceribacter thiooxidans</name>
    <dbReference type="NCBI Taxonomy" id="1969821"/>
    <lineage>
        <taxon>Bacteria</taxon>
        <taxon>Pseudomonadati</taxon>
        <taxon>Pseudomonadota</taxon>
        <taxon>Alphaproteobacteria</taxon>
        <taxon>Hyphomicrobiales</taxon>
        <taxon>Rhizobiaceae</taxon>
        <taxon>Ciceribacter</taxon>
    </lineage>
</organism>
<dbReference type="InterPro" id="IPR029032">
    <property type="entry name" value="AhpD-like"/>
</dbReference>
<evidence type="ECO:0000259" key="1">
    <source>
        <dbReference type="Pfam" id="PF02627"/>
    </source>
</evidence>
<dbReference type="PANTHER" id="PTHR35446">
    <property type="entry name" value="SI:CH211-175M2.5"/>
    <property type="match status" value="1"/>
</dbReference>
<proteinExistence type="predicted"/>
<feature type="domain" description="Carboxymuconolactone decarboxylase-like" evidence="1">
    <location>
        <begin position="45"/>
        <end position="123"/>
    </location>
</feature>
<dbReference type="RefSeq" id="WP_378143609.1">
    <property type="nucleotide sequence ID" value="NZ_JBHRTG010000019.1"/>
</dbReference>
<dbReference type="InterPro" id="IPR004675">
    <property type="entry name" value="AhpD_core"/>
</dbReference>
<dbReference type="NCBIfam" id="TIGR00778">
    <property type="entry name" value="ahpD_dom"/>
    <property type="match status" value="1"/>
</dbReference>